<evidence type="ECO:0000313" key="1">
    <source>
        <dbReference type="EMBL" id="KFB77532.1"/>
    </source>
</evidence>
<reference evidence="1 3" key="1">
    <citation type="submission" date="2014-02" db="EMBL/GenBank/DDBJ databases">
        <title>Expanding our view of genomic diversity in Candidatus Accumulibacter clades.</title>
        <authorList>
            <person name="Skennerton C.T."/>
            <person name="Barr J.J."/>
            <person name="Slater F.R."/>
            <person name="Bond P.L."/>
            <person name="Tyson G.W."/>
        </authorList>
    </citation>
    <scope>NUCLEOTIDE SEQUENCE [LARGE SCALE GENOMIC DNA]</scope>
    <source>
        <strain evidence="3">SK-02</strain>
    </source>
</reference>
<dbReference type="Pfam" id="PF12261">
    <property type="entry name" value="T_hemolysin"/>
    <property type="match status" value="1"/>
</dbReference>
<evidence type="ECO:0000313" key="2">
    <source>
        <dbReference type="EMBL" id="QLH50369.1"/>
    </source>
</evidence>
<reference evidence="2" key="3">
    <citation type="submission" date="2020-06" db="EMBL/GenBank/DDBJ databases">
        <authorList>
            <person name="Arumugam K."/>
            <person name="Besarab I."/>
            <person name="Haryono M."/>
            <person name="Bagci C."/>
            <person name="Beier S."/>
            <person name="Buchfink B."/>
            <person name="Gorska A."/>
            <person name="Qiu G."/>
            <person name="Huson D.H."/>
            <person name="Williams R.B."/>
        </authorList>
    </citation>
    <scope>NUCLEOTIDE SEQUENCE</scope>
    <source>
        <strain evidence="2">SSA1</strain>
    </source>
</reference>
<dbReference type="InterPro" id="IPR022050">
    <property type="entry name" value="T_hemolysin"/>
</dbReference>
<sequence length="200" mass="22188">MQTAKRDIFQNRSCPLTVTHSVVDSPRRGETEAFIRMNFARHHGAQVSSFAPNLLLIEEQQRIVAATGWRAARSEVLFLERYLDQPVEEAMAQLADQRVGRERIVEVGHLAAEKAGGTIQVVLALATHLDRLGYEWVVFTATRELIGIFTRLGLPLLALAPADPARLGDAAGAWGHYYDSQPIVVAGRIRMAIERIGQHT</sequence>
<accession>A0A080M8B7</accession>
<dbReference type="Proteomes" id="UP000021315">
    <property type="component" value="Unassembled WGS sequence"/>
</dbReference>
<dbReference type="Proteomes" id="UP000509684">
    <property type="component" value="Chromosome"/>
</dbReference>
<dbReference type="EMBL" id="CP058708">
    <property type="protein sequence ID" value="QLH50369.1"/>
    <property type="molecule type" value="Genomic_DNA"/>
</dbReference>
<reference evidence="2 4" key="2">
    <citation type="journal article" date="2019" name="Microbiome">
        <title>Annotated bacterial chromosomes from frame-shift-corrected long-read metagenomic data.</title>
        <authorList>
            <person name="Arumugam K."/>
            <person name="Bagci C."/>
            <person name="Bessarab I."/>
            <person name="Beier S."/>
            <person name="Buchfink B."/>
            <person name="Gorska A."/>
            <person name="Qiu G."/>
            <person name="Huson D.H."/>
            <person name="Williams R.B.H."/>
        </authorList>
    </citation>
    <scope>NUCLEOTIDE SEQUENCE [LARGE SCALE GENOMIC DNA]</scope>
    <source>
        <strain evidence="2">SSA1</strain>
    </source>
</reference>
<dbReference type="STRING" id="1453999.AW06_001391"/>
<dbReference type="EMBL" id="JDST02000024">
    <property type="protein sequence ID" value="KFB77532.1"/>
    <property type="molecule type" value="Genomic_DNA"/>
</dbReference>
<dbReference type="AlphaFoldDB" id="A0A080M8B7"/>
<dbReference type="KEGG" id="acog:HWD57_11670"/>
<gene>
    <name evidence="1" type="ORF">AW06_001391</name>
    <name evidence="2" type="ORF">HWD57_11670</name>
</gene>
<evidence type="ECO:0000313" key="4">
    <source>
        <dbReference type="Proteomes" id="UP000509684"/>
    </source>
</evidence>
<evidence type="ECO:0000313" key="3">
    <source>
        <dbReference type="Proteomes" id="UP000021315"/>
    </source>
</evidence>
<proteinExistence type="predicted"/>
<organism evidence="1 3">
    <name type="scientific">Candidatus Accumulibacter cognatus</name>
    <dbReference type="NCBI Taxonomy" id="2954383"/>
    <lineage>
        <taxon>Bacteria</taxon>
        <taxon>Pseudomonadati</taxon>
        <taxon>Pseudomonadota</taxon>
        <taxon>Betaproteobacteria</taxon>
        <taxon>Candidatus Accumulibacter</taxon>
    </lineage>
</organism>
<keyword evidence="3" id="KW-1185">Reference proteome</keyword>
<protein>
    <submittedName>
        <fullName evidence="1">Thermostable hemolysin</fullName>
    </submittedName>
</protein>
<accession>A0A7D5NDM2</accession>
<name>A0A080M8B7_9PROT</name>
<dbReference type="RefSeq" id="WP_034946855.1">
    <property type="nucleotide sequence ID" value="NZ_JDST02000024.1"/>
</dbReference>